<dbReference type="EMBL" id="MU154582">
    <property type="protein sequence ID" value="KAF9493704.1"/>
    <property type="molecule type" value="Genomic_DNA"/>
</dbReference>
<name>A0A9P6DE72_PLEER</name>
<dbReference type="SUPFAM" id="SSF56112">
    <property type="entry name" value="Protein kinase-like (PK-like)"/>
    <property type="match status" value="1"/>
</dbReference>
<comment type="caution">
    <text evidence="1">The sequence shown here is derived from an EMBL/GenBank/DDBJ whole genome shotgun (WGS) entry which is preliminary data.</text>
</comment>
<evidence type="ECO:0000313" key="2">
    <source>
        <dbReference type="Proteomes" id="UP000807025"/>
    </source>
</evidence>
<dbReference type="Proteomes" id="UP000807025">
    <property type="component" value="Unassembled WGS sequence"/>
</dbReference>
<protein>
    <recommendedName>
        <fullName evidence="3">Protein kinase domain-containing protein</fullName>
    </recommendedName>
</protein>
<evidence type="ECO:0008006" key="3">
    <source>
        <dbReference type="Google" id="ProtNLM"/>
    </source>
</evidence>
<dbReference type="OrthoDB" id="3261131at2759"/>
<proteinExistence type="predicted"/>
<dbReference type="AlphaFoldDB" id="A0A9P6DE72"/>
<accession>A0A9P6DE72</accession>
<dbReference type="Gene3D" id="1.10.510.10">
    <property type="entry name" value="Transferase(Phosphotransferase) domain 1"/>
    <property type="match status" value="1"/>
</dbReference>
<reference evidence="1" key="1">
    <citation type="submission" date="2020-11" db="EMBL/GenBank/DDBJ databases">
        <authorList>
            <consortium name="DOE Joint Genome Institute"/>
            <person name="Ahrendt S."/>
            <person name="Riley R."/>
            <person name="Andreopoulos W."/>
            <person name="Labutti K."/>
            <person name="Pangilinan J."/>
            <person name="Ruiz-Duenas F.J."/>
            <person name="Barrasa J.M."/>
            <person name="Sanchez-Garcia M."/>
            <person name="Camarero S."/>
            <person name="Miyauchi S."/>
            <person name="Serrano A."/>
            <person name="Linde D."/>
            <person name="Babiker R."/>
            <person name="Drula E."/>
            <person name="Ayuso-Fernandez I."/>
            <person name="Pacheco R."/>
            <person name="Padilla G."/>
            <person name="Ferreira P."/>
            <person name="Barriuso J."/>
            <person name="Kellner H."/>
            <person name="Castanera R."/>
            <person name="Alfaro M."/>
            <person name="Ramirez L."/>
            <person name="Pisabarro A.G."/>
            <person name="Kuo A."/>
            <person name="Tritt A."/>
            <person name="Lipzen A."/>
            <person name="He G."/>
            <person name="Yan M."/>
            <person name="Ng V."/>
            <person name="Cullen D."/>
            <person name="Martin F."/>
            <person name="Rosso M.-N."/>
            <person name="Henrissat B."/>
            <person name="Hibbett D."/>
            <person name="Martinez A.T."/>
            <person name="Grigoriev I.V."/>
        </authorList>
    </citation>
    <scope>NUCLEOTIDE SEQUENCE</scope>
    <source>
        <strain evidence="1">ATCC 90797</strain>
    </source>
</reference>
<keyword evidence="2" id="KW-1185">Reference proteome</keyword>
<dbReference type="InterPro" id="IPR011009">
    <property type="entry name" value="Kinase-like_dom_sf"/>
</dbReference>
<evidence type="ECO:0000313" key="1">
    <source>
        <dbReference type="EMBL" id="KAF9493704.1"/>
    </source>
</evidence>
<sequence length="596" mass="67403">MPTSIPYVFAKLQGSSLVQDPRMRSRYLCRPCVDFGSLDDSIRTKRPTDMKDDFVVLVSGQPVKWGPSSTFWTQVTQLPPVEYFAGSWTVWEDMDVPAPVANADANYISVFIVPQQQYDELNEERDILTELREVQPGFQSTDTPSIGAHPSAFRARKSPDAFEFNRPKPVDHYPIPISLLQPEFGRFKRDVRTITPDSCLSPLGWRLAVELSPLFKTEDLRESCLHRLLAELFGDDVTLEKRWPYKTDGGVVHISLPNLPTMPILIEVNNETTCGTSDAVFELLLYYKEGVRHVLRRDFPHKGDWVKTRLPSILIMHNGPNIQVYGGVWLSKGYIEVLSHSLPLHFNEFDTEAIEDLLRFMTALRGLFESLCEVYRNPQNHVVDGRQIEFPYPRSYVANVPQDSTSATGKTIQFTYTKRINPIRLVFAARTDGDGEDIIIKFGFGKYGAETHKAAAAAGIAPALLSYSDLPGGIWMVVMRPLPAQFKSCLHVEDFSEPCQAVIKAAVDRLHDSGHVHGDLRDSNVWIAKDGDRWDCQIIDFDWAGVVGNVRYPLGVFISERVWRPRAHLDGDLITLSDDSATLSEFLNRKTIISRF</sequence>
<organism evidence="1 2">
    <name type="scientific">Pleurotus eryngii</name>
    <name type="common">Boletus of the steppes</name>
    <dbReference type="NCBI Taxonomy" id="5323"/>
    <lineage>
        <taxon>Eukaryota</taxon>
        <taxon>Fungi</taxon>
        <taxon>Dikarya</taxon>
        <taxon>Basidiomycota</taxon>
        <taxon>Agaricomycotina</taxon>
        <taxon>Agaricomycetes</taxon>
        <taxon>Agaricomycetidae</taxon>
        <taxon>Agaricales</taxon>
        <taxon>Pleurotineae</taxon>
        <taxon>Pleurotaceae</taxon>
        <taxon>Pleurotus</taxon>
    </lineage>
</organism>
<gene>
    <name evidence="1" type="ORF">BDN71DRAFT_1449951</name>
</gene>